<dbReference type="EMBL" id="AGNL01048717">
    <property type="protein sequence ID" value="EJK45173.1"/>
    <property type="molecule type" value="Genomic_DNA"/>
</dbReference>
<organism evidence="1 2">
    <name type="scientific">Thalassiosira oceanica</name>
    <name type="common">Marine diatom</name>
    <dbReference type="NCBI Taxonomy" id="159749"/>
    <lineage>
        <taxon>Eukaryota</taxon>
        <taxon>Sar</taxon>
        <taxon>Stramenopiles</taxon>
        <taxon>Ochrophyta</taxon>
        <taxon>Bacillariophyta</taxon>
        <taxon>Coscinodiscophyceae</taxon>
        <taxon>Thalassiosirophycidae</taxon>
        <taxon>Thalassiosirales</taxon>
        <taxon>Thalassiosiraceae</taxon>
        <taxon>Thalassiosira</taxon>
    </lineage>
</organism>
<protein>
    <submittedName>
        <fullName evidence="1">Uncharacterized protein</fullName>
    </submittedName>
</protein>
<gene>
    <name evidence="1" type="ORF">THAOC_36226</name>
</gene>
<keyword evidence="2" id="KW-1185">Reference proteome</keyword>
<dbReference type="Proteomes" id="UP000266841">
    <property type="component" value="Unassembled WGS sequence"/>
</dbReference>
<evidence type="ECO:0000313" key="2">
    <source>
        <dbReference type="Proteomes" id="UP000266841"/>
    </source>
</evidence>
<name>K0QZQ5_THAOC</name>
<feature type="non-terminal residue" evidence="1">
    <location>
        <position position="1"/>
    </location>
</feature>
<reference evidence="1 2" key="1">
    <citation type="journal article" date="2012" name="Genome Biol.">
        <title>Genome and low-iron response of an oceanic diatom adapted to chronic iron limitation.</title>
        <authorList>
            <person name="Lommer M."/>
            <person name="Specht M."/>
            <person name="Roy A.S."/>
            <person name="Kraemer L."/>
            <person name="Andreson R."/>
            <person name="Gutowska M.A."/>
            <person name="Wolf J."/>
            <person name="Bergner S.V."/>
            <person name="Schilhabel M.B."/>
            <person name="Klostermeier U.C."/>
            <person name="Beiko R.G."/>
            <person name="Rosenstiel P."/>
            <person name="Hippler M."/>
            <person name="Laroche J."/>
        </authorList>
    </citation>
    <scope>NUCLEOTIDE SEQUENCE [LARGE SCALE GENOMIC DNA]</scope>
    <source>
        <strain evidence="1 2">CCMP1005</strain>
    </source>
</reference>
<comment type="caution">
    <text evidence="1">The sequence shown here is derived from an EMBL/GenBank/DDBJ whole genome shotgun (WGS) entry which is preliminary data.</text>
</comment>
<proteinExistence type="predicted"/>
<accession>K0QZQ5</accession>
<evidence type="ECO:0000313" key="1">
    <source>
        <dbReference type="EMBL" id="EJK45173.1"/>
    </source>
</evidence>
<dbReference type="AlphaFoldDB" id="K0QZQ5"/>
<sequence>VVDPSKGPVEIEGEIHYDDIAMCNLDDSAELIAATEAVLEGIACDGFSNENCQAEMTSVCGVPVQEEVSMDRKLQSSSSNWAVHGYEITLNGLNSVDAQSVADILEAVEQDIESANEDGTFVQQLIAAAGAAGMSNDMTSMLLGAVVLVTNESTPSLPASRWYPAWGHTGDYCLNDGNEPLYMRLNPGQIVPRGAAIHVAALQKVGSSFMTRLLSAVPWTSAGSVNNSVLHSRREYQPAQIFGSLTGSKKPDCESSAGSNCGGVVTSSATETFETADSCCENKLGWVGKDNCVARSTGATPSQQGSFFYYVDWTLMKCVKDCEDPSDPHCKGLAEKYDTLYDSANTCCSEKLFWLDPAACVP</sequence>